<keyword evidence="2" id="KW-0808">Transferase</keyword>
<dbReference type="Gene3D" id="3.90.470.20">
    <property type="entry name" value="4'-phosphopantetheinyl transferase domain"/>
    <property type="match status" value="1"/>
</dbReference>
<dbReference type="SUPFAM" id="SSF56214">
    <property type="entry name" value="4'-phosphopantetheinyl transferase"/>
    <property type="match status" value="2"/>
</dbReference>
<organism evidence="5 6">
    <name type="scientific">Streptomyces gardneri</name>
    <dbReference type="NCBI Taxonomy" id="66892"/>
    <lineage>
        <taxon>Bacteria</taxon>
        <taxon>Bacillati</taxon>
        <taxon>Actinomycetota</taxon>
        <taxon>Actinomycetes</taxon>
        <taxon>Kitasatosporales</taxon>
        <taxon>Streptomycetaceae</taxon>
        <taxon>Streptomyces</taxon>
    </lineage>
</organism>
<dbReference type="InterPro" id="IPR008278">
    <property type="entry name" value="4-PPantetheinyl_Trfase_dom"/>
</dbReference>
<evidence type="ECO:0000259" key="4">
    <source>
        <dbReference type="Pfam" id="PF01648"/>
    </source>
</evidence>
<sequence>MYRTASERPRRRAGRTTWDVRSPHTPTEGVHYLVRRSEEVLDALPVAAPDREAAAELPPWRALEHAASRTLLRALLREIGEDLGGGPVAARPSGRPYLPDRPDLGVSLSHSSGWVAAAVALDRDVGIDVQTPRAVGDRLLRLCCTPGDAEALAALPESSRRREFAWIFTTQEACVKATGTGFAGRPWTVPVTLGQRTGAWEQVRWCAPRDAQPVPAGCAWTGPRGPGGVFRQVGAGGGDGL</sequence>
<dbReference type="AlphaFoldDB" id="A0A4Y3RNC0"/>
<dbReference type="EMBL" id="BJMN01000028">
    <property type="protein sequence ID" value="GEB58859.1"/>
    <property type="molecule type" value="Genomic_DNA"/>
</dbReference>
<accession>A0A4Y3RNC0</accession>
<keyword evidence="6" id="KW-1185">Reference proteome</keyword>
<comment type="caution">
    <text evidence="5">The sequence shown here is derived from an EMBL/GenBank/DDBJ whole genome shotgun (WGS) entry which is preliminary data.</text>
</comment>
<dbReference type="PANTHER" id="PTHR12215">
    <property type="entry name" value="PHOSPHOPANTETHEINE TRANSFERASE"/>
    <property type="match status" value="1"/>
</dbReference>
<evidence type="ECO:0000313" key="5">
    <source>
        <dbReference type="EMBL" id="GEB58859.1"/>
    </source>
</evidence>
<dbReference type="InterPro" id="IPR037143">
    <property type="entry name" value="4-PPantetheinyl_Trfase_dom_sf"/>
</dbReference>
<feature type="region of interest" description="Disordered" evidence="3">
    <location>
        <begin position="1"/>
        <end position="23"/>
    </location>
</feature>
<dbReference type="Proteomes" id="UP000315226">
    <property type="component" value="Unassembled WGS sequence"/>
</dbReference>
<dbReference type="InterPro" id="IPR050559">
    <property type="entry name" value="P-Pant_transferase_sf"/>
</dbReference>
<proteinExistence type="inferred from homology"/>
<evidence type="ECO:0000256" key="3">
    <source>
        <dbReference type="SAM" id="MobiDB-lite"/>
    </source>
</evidence>
<evidence type="ECO:0000256" key="2">
    <source>
        <dbReference type="ARBA" id="ARBA00022679"/>
    </source>
</evidence>
<dbReference type="Pfam" id="PF01648">
    <property type="entry name" value="ACPS"/>
    <property type="match status" value="1"/>
</dbReference>
<reference evidence="5 6" key="1">
    <citation type="submission" date="2019-06" db="EMBL/GenBank/DDBJ databases">
        <title>Whole genome shotgun sequence of Streptomyces gardneri NBRC 12865.</title>
        <authorList>
            <person name="Hosoyama A."/>
            <person name="Uohara A."/>
            <person name="Ohji S."/>
            <person name="Ichikawa N."/>
        </authorList>
    </citation>
    <scope>NUCLEOTIDE SEQUENCE [LARGE SCALE GENOMIC DNA]</scope>
    <source>
        <strain evidence="5 6">NBRC 12865</strain>
    </source>
</reference>
<feature type="domain" description="4'-phosphopantetheinyl transferase" evidence="4">
    <location>
        <begin position="125"/>
        <end position="183"/>
    </location>
</feature>
<dbReference type="PANTHER" id="PTHR12215:SF10">
    <property type="entry name" value="L-AMINOADIPATE-SEMIALDEHYDE DEHYDROGENASE-PHOSPHOPANTETHEINYL TRANSFERASE"/>
    <property type="match status" value="1"/>
</dbReference>
<evidence type="ECO:0000256" key="1">
    <source>
        <dbReference type="ARBA" id="ARBA00010990"/>
    </source>
</evidence>
<protein>
    <recommendedName>
        <fullName evidence="4">4'-phosphopantetheinyl transferase domain-containing protein</fullName>
    </recommendedName>
</protein>
<dbReference type="GO" id="GO:0000287">
    <property type="term" value="F:magnesium ion binding"/>
    <property type="evidence" value="ECO:0007669"/>
    <property type="project" value="InterPro"/>
</dbReference>
<dbReference type="GO" id="GO:0005829">
    <property type="term" value="C:cytosol"/>
    <property type="evidence" value="ECO:0007669"/>
    <property type="project" value="TreeGrafter"/>
</dbReference>
<dbReference type="GO" id="GO:0008897">
    <property type="term" value="F:holo-[acyl-carrier-protein] synthase activity"/>
    <property type="evidence" value="ECO:0007669"/>
    <property type="project" value="InterPro"/>
</dbReference>
<gene>
    <name evidence="5" type="ORF">SGA01_44640</name>
</gene>
<name>A0A4Y3RNC0_9ACTN</name>
<comment type="similarity">
    <text evidence="1">Belongs to the P-Pant transferase superfamily. Gsp/Sfp/HetI/AcpT family.</text>
</comment>
<dbReference type="GO" id="GO:0019878">
    <property type="term" value="P:lysine biosynthetic process via aminoadipic acid"/>
    <property type="evidence" value="ECO:0007669"/>
    <property type="project" value="TreeGrafter"/>
</dbReference>
<evidence type="ECO:0000313" key="6">
    <source>
        <dbReference type="Proteomes" id="UP000315226"/>
    </source>
</evidence>